<keyword evidence="3 5" id="KW-1133">Transmembrane helix</keyword>
<dbReference type="EMBL" id="LPNM01000006">
    <property type="protein sequence ID" value="OEJ86075.1"/>
    <property type="molecule type" value="Genomic_DNA"/>
</dbReference>
<keyword evidence="2 5" id="KW-0812">Transmembrane</keyword>
<dbReference type="InterPro" id="IPR001849">
    <property type="entry name" value="PH_domain"/>
</dbReference>
<dbReference type="Gene3D" id="1.20.1270.60">
    <property type="entry name" value="Arfaptin homology (AH) domain/BAR domain"/>
    <property type="match status" value="1"/>
</dbReference>
<dbReference type="SUPFAM" id="SSF50729">
    <property type="entry name" value="PH domain-like"/>
    <property type="match status" value="1"/>
</dbReference>
<dbReference type="InterPro" id="IPR031968">
    <property type="entry name" value="VASt"/>
</dbReference>
<sequence>MSNNPVPEKHENSVEAKKTIPLKDHVHILKLICVGFKESPLDSPSFRASVNYFNQQLETIEHWIEQVIKTKKFKAKDQFEEFQKFQNQLCEILLPPVNFLNSGVLDGTECTPEVLTRFHTTLKQVMEKVFSILKGNPEEYSAQVQLLLEKVVKPYKEVRKNFEYYQVKYDSFLDKYQSAKYHGVDPSTMREDAFQLFEVRKKYLQYSLELVLQIAGTNNRLSEHLVDLLCSLKSENEVFTDDLGSTVVIFTDVLSNFTAAKHWFHTSIAAHKSLIQDIYRARDQVEKSYIAEITPSRNIDHYNLHTVIEKLEEAKKLVKEQVADESSETLLAQGKKQRSAQPISTSGQNFSLHEKSGWLYMKTTIGVPGRTVWVRRWCFIKNSVFGMLALAPGKNFVQETDKFGVLLTKLKYNHKEDRKFCFELQISGSKDDINIVLQADSYIEMEEWFKCVSYVKEKLVSKNISKDEYELAFLRFPPLYTEYACSSSTSIDNLITTSENCVSLVEKCGAKWTPYGEIIFQEEGMFKTPTIAAPMMTKLTKLSILANNFAPTCDIPNAVTANLWGSVNWCNFFLEDRHVEKLKTSTKYIEQLNGNLRVFPSFYPAKLQNDDLQLKALFPMSEGLLIMRLDCALSPNDQQDFQGTCFFTAHDVFFYMNSTGFLSLVTVSISDLASFEIIDDKYISMYKTNELVMKIKVAPDVDLKAVVSKLNYLIENLALKDKPDDEKSLIQKFQKMDRDLDELQKKQTKMLVFYDEKLEYVKKASEVNPGNALQPLQKNQPTPAEKFGIVNLNIAEADITRRREKLAQSSLYVSKIDVPIEPQALMHLMFGENSVCFPKMFRFYNQNASDKSSTSVKPWVYYKENNAYMREFHLQLIYPNSFISKDQEEFSKNVIVQKINKIQSDYCEVETDHGDFYVPFVGTFRVKLFYVISRSPRVSGAAARSAEPSTIYRRSVLEAYMVIDNMDTGRGFWRDFLQNFMEKKVEEEIRVMKQIAHHYYTKMGNHGQLIKSVRIGGKISSRDTQREVAKWVDNRPMIQVHLWVLLRIISFRYLTSFVLFVIVGLKKVLTFFAALLTNITLLNKLVLTLLLLSGLGNLFLLGKSTISYWRVYKASQLANYHKNGGLVMERALYLNDLDLLTQEIVSPNKKDYVYEKFITTKEYETKYKDIRYEIAKRRNDLLVELKILSSMESEVMKGDFAQFVTNELQQCETVRLKYPDVWNDSNSTTLRKYCENCELKINKLEHNLL</sequence>
<keyword evidence="9" id="KW-1185">Reference proteome</keyword>
<dbReference type="PROSITE" id="PS51778">
    <property type="entry name" value="VAST"/>
    <property type="match status" value="1"/>
</dbReference>
<proteinExistence type="predicted"/>
<evidence type="ECO:0000256" key="4">
    <source>
        <dbReference type="ARBA" id="ARBA00023136"/>
    </source>
</evidence>
<dbReference type="Pfam" id="PF00169">
    <property type="entry name" value="PH"/>
    <property type="match status" value="1"/>
</dbReference>
<dbReference type="GO" id="GO:0005737">
    <property type="term" value="C:cytoplasm"/>
    <property type="evidence" value="ECO:0007669"/>
    <property type="project" value="InterPro"/>
</dbReference>
<evidence type="ECO:0000313" key="9">
    <source>
        <dbReference type="Proteomes" id="UP000095728"/>
    </source>
</evidence>
<comment type="caution">
    <text evidence="8">The sequence shown here is derived from an EMBL/GenBank/DDBJ whole genome shotgun (WGS) entry which is preliminary data.</text>
</comment>
<evidence type="ECO:0000256" key="3">
    <source>
        <dbReference type="ARBA" id="ARBA00022989"/>
    </source>
</evidence>
<evidence type="ECO:0000256" key="1">
    <source>
        <dbReference type="ARBA" id="ARBA00004370"/>
    </source>
</evidence>
<dbReference type="InterPro" id="IPR011993">
    <property type="entry name" value="PH-like_dom_sf"/>
</dbReference>
<dbReference type="Gene3D" id="2.30.29.30">
    <property type="entry name" value="Pleckstrin-homology domain (PH domain)/Phosphotyrosine-binding domain (PTB)"/>
    <property type="match status" value="1"/>
</dbReference>
<evidence type="ECO:0000256" key="5">
    <source>
        <dbReference type="SAM" id="Phobius"/>
    </source>
</evidence>
<protein>
    <submittedName>
        <fullName evidence="8">Membrane-anchored lipid-binding protein SIP3</fullName>
    </submittedName>
</protein>
<dbReference type="PROSITE" id="PS50003">
    <property type="entry name" value="PH_DOMAIN"/>
    <property type="match status" value="1"/>
</dbReference>
<feature type="transmembrane region" description="Helical" evidence="5">
    <location>
        <begin position="1071"/>
        <end position="1100"/>
    </location>
</feature>
<reference evidence="9" key="1">
    <citation type="journal article" date="2016" name="Genome Announc.">
        <title>Genome sequences of three species of Hanseniaspora isolated from spontaneous wine fermentations.</title>
        <authorList>
            <person name="Sternes P.R."/>
            <person name="Lee D."/>
            <person name="Kutyna D.R."/>
            <person name="Borneman A.R."/>
        </authorList>
    </citation>
    <scope>NUCLEOTIDE SEQUENCE [LARGE SCALE GENOMIC DNA]</scope>
    <source>
        <strain evidence="9">AWRI3579</strain>
    </source>
</reference>
<dbReference type="PANTHER" id="PTHR14248">
    <property type="entry name" value="CYCLIN Y, ISOFORM A"/>
    <property type="match status" value="1"/>
</dbReference>
<dbReference type="CDD" id="cd13280">
    <property type="entry name" value="PH_SIP3"/>
    <property type="match status" value="1"/>
</dbReference>
<feature type="domain" description="PH" evidence="6">
    <location>
        <begin position="352"/>
        <end position="457"/>
    </location>
</feature>
<dbReference type="FunCoup" id="A0A1E5RGQ5">
    <property type="interactions" value="59"/>
</dbReference>
<feature type="domain" description="VASt" evidence="7">
    <location>
        <begin position="808"/>
        <end position="1004"/>
    </location>
</feature>
<feature type="transmembrane region" description="Helical" evidence="5">
    <location>
        <begin position="1044"/>
        <end position="1065"/>
    </location>
</feature>
<dbReference type="Pfam" id="PF16016">
    <property type="entry name" value="VASt"/>
    <property type="match status" value="1"/>
</dbReference>
<keyword evidence="4 5" id="KW-0472">Membrane</keyword>
<dbReference type="AlphaFoldDB" id="A0A1E5RGQ5"/>
<evidence type="ECO:0000259" key="7">
    <source>
        <dbReference type="PROSITE" id="PS51778"/>
    </source>
</evidence>
<accession>A0A1E5RGQ5</accession>
<evidence type="ECO:0000256" key="2">
    <source>
        <dbReference type="ARBA" id="ARBA00022692"/>
    </source>
</evidence>
<dbReference type="STRING" id="56408.A0A1E5RGQ5"/>
<dbReference type="InParanoid" id="A0A1E5RGQ5"/>
<dbReference type="InterPro" id="IPR004148">
    <property type="entry name" value="BAR_dom"/>
</dbReference>
<dbReference type="Proteomes" id="UP000095728">
    <property type="component" value="Unassembled WGS sequence"/>
</dbReference>
<gene>
    <name evidence="8" type="ORF">AWRI3579_g1564</name>
</gene>
<organism evidence="8 9">
    <name type="scientific">Hanseniaspora osmophila</name>
    <dbReference type="NCBI Taxonomy" id="56408"/>
    <lineage>
        <taxon>Eukaryota</taxon>
        <taxon>Fungi</taxon>
        <taxon>Dikarya</taxon>
        <taxon>Ascomycota</taxon>
        <taxon>Saccharomycotina</taxon>
        <taxon>Saccharomycetes</taxon>
        <taxon>Saccharomycodales</taxon>
        <taxon>Saccharomycodaceae</taxon>
        <taxon>Hanseniaspora</taxon>
    </lineage>
</organism>
<name>A0A1E5RGQ5_9ASCO</name>
<dbReference type="OrthoDB" id="10070851at2759"/>
<dbReference type="InterPro" id="IPR027267">
    <property type="entry name" value="AH/BAR_dom_sf"/>
</dbReference>
<dbReference type="Pfam" id="PF16746">
    <property type="entry name" value="BAR_3"/>
    <property type="match status" value="1"/>
</dbReference>
<dbReference type="SMART" id="SM00233">
    <property type="entry name" value="PH"/>
    <property type="match status" value="1"/>
</dbReference>
<dbReference type="GO" id="GO:0016020">
    <property type="term" value="C:membrane"/>
    <property type="evidence" value="ECO:0007669"/>
    <property type="project" value="UniProtKB-SubCell"/>
</dbReference>
<comment type="subcellular location">
    <subcellularLocation>
        <location evidence="1">Membrane</location>
    </subcellularLocation>
</comment>
<dbReference type="SUPFAM" id="SSF103657">
    <property type="entry name" value="BAR/IMD domain-like"/>
    <property type="match status" value="1"/>
</dbReference>
<evidence type="ECO:0000259" key="6">
    <source>
        <dbReference type="PROSITE" id="PS50003"/>
    </source>
</evidence>
<evidence type="ECO:0000313" key="8">
    <source>
        <dbReference type="EMBL" id="OEJ86075.1"/>
    </source>
</evidence>
<dbReference type="InterPro" id="IPR042067">
    <property type="entry name" value="Sip3_PH"/>
</dbReference>